<accession>A0A8W7Q150</accession>
<dbReference type="Proteomes" id="UP000075882">
    <property type="component" value="Unassembled WGS sequence"/>
</dbReference>
<evidence type="ECO:0000256" key="8">
    <source>
        <dbReference type="ARBA" id="ARBA00093223"/>
    </source>
</evidence>
<evidence type="ECO:0000256" key="3">
    <source>
        <dbReference type="ARBA" id="ARBA00022729"/>
    </source>
</evidence>
<organism evidence="10">
    <name type="scientific">Anopheles coluzzii</name>
    <name type="common">African malaria mosquito</name>
    <dbReference type="NCBI Taxonomy" id="1518534"/>
    <lineage>
        <taxon>Eukaryota</taxon>
        <taxon>Metazoa</taxon>
        <taxon>Ecdysozoa</taxon>
        <taxon>Arthropoda</taxon>
        <taxon>Hexapoda</taxon>
        <taxon>Insecta</taxon>
        <taxon>Pterygota</taxon>
        <taxon>Neoptera</taxon>
        <taxon>Endopterygota</taxon>
        <taxon>Diptera</taxon>
        <taxon>Nematocera</taxon>
        <taxon>Culicoidea</taxon>
        <taxon>Culicidae</taxon>
        <taxon>Anophelinae</taxon>
        <taxon>Anopheles</taxon>
    </lineage>
</organism>
<dbReference type="Pfam" id="PF02089">
    <property type="entry name" value="Palm_thioest"/>
    <property type="match status" value="1"/>
</dbReference>
<dbReference type="Gene3D" id="3.40.50.1820">
    <property type="entry name" value="alpha/beta hydrolase"/>
    <property type="match status" value="1"/>
</dbReference>
<evidence type="ECO:0000256" key="7">
    <source>
        <dbReference type="ARBA" id="ARBA00038848"/>
    </source>
</evidence>
<keyword evidence="6" id="KW-0458">Lysosome</keyword>
<keyword evidence="5" id="KW-0325">Glycoprotein</keyword>
<evidence type="ECO:0000256" key="4">
    <source>
        <dbReference type="ARBA" id="ARBA00022801"/>
    </source>
</evidence>
<dbReference type="InterPro" id="IPR029058">
    <property type="entry name" value="AB_hydrolase_fold"/>
</dbReference>
<evidence type="ECO:0000256" key="2">
    <source>
        <dbReference type="ARBA" id="ARBA00010758"/>
    </source>
</evidence>
<comment type="function">
    <text evidence="9">Catalyzes the cleavage of thioester bonds from S-palmitoyl-CoA or S-palmitoyl-N-acetylcysteamine (unbranched structures) but does not have activity against palmitoylcysteine or palmitoylated proteins, branched structures or bulky head groups. Conversely, hydrolyzes both long and short chain fatty acyl-CoA substrate.</text>
</comment>
<name>A0A8W7Q150_ANOCL</name>
<dbReference type="VEuPathDB" id="VectorBase:ACON2_039298"/>
<comment type="similarity">
    <text evidence="2">Belongs to the palmitoyl-protein thioesterase family.</text>
</comment>
<evidence type="ECO:0000313" key="10">
    <source>
        <dbReference type="EnsemblMetazoa" id="ACOM040400-PA.1"/>
    </source>
</evidence>
<evidence type="ECO:0000256" key="5">
    <source>
        <dbReference type="ARBA" id="ARBA00023180"/>
    </source>
</evidence>
<comment type="subcellular location">
    <subcellularLocation>
        <location evidence="1">Lysosome</location>
    </subcellularLocation>
</comment>
<evidence type="ECO:0000256" key="1">
    <source>
        <dbReference type="ARBA" id="ARBA00004371"/>
    </source>
</evidence>
<dbReference type="EnsemblMetazoa" id="ACOM040400-RA">
    <property type="protein sequence ID" value="ACOM040400-PA.1"/>
    <property type="gene ID" value="ACOM040400"/>
</dbReference>
<keyword evidence="4" id="KW-0378">Hydrolase</keyword>
<evidence type="ECO:0000256" key="6">
    <source>
        <dbReference type="ARBA" id="ARBA00023228"/>
    </source>
</evidence>
<reference evidence="10" key="1">
    <citation type="submission" date="2022-08" db="UniProtKB">
        <authorList>
            <consortium name="EnsemblMetazoa"/>
        </authorList>
    </citation>
    <scope>IDENTIFICATION</scope>
</reference>
<sequence length="106" mass="12596">MDRLQLPSVNSTQYREALLRLNRMVLIGGPDDGVITPWQSSHFSFFDQKYNVLPLEESVIYTEDWIGLKTLQESGRLHIIERQHVRHYQWHRTNDVIDDVIMPYLD</sequence>
<evidence type="ECO:0000256" key="9">
    <source>
        <dbReference type="ARBA" id="ARBA00093353"/>
    </source>
</evidence>
<dbReference type="GO" id="GO:0005764">
    <property type="term" value="C:lysosome"/>
    <property type="evidence" value="ECO:0007669"/>
    <property type="project" value="UniProtKB-SubCell"/>
</dbReference>
<proteinExistence type="inferred from homology"/>
<dbReference type="GO" id="GO:0016790">
    <property type="term" value="F:thiolester hydrolase activity"/>
    <property type="evidence" value="ECO:0007669"/>
    <property type="project" value="TreeGrafter"/>
</dbReference>
<protein>
    <recommendedName>
        <fullName evidence="7">palmitoyl-CoA hydrolase</fullName>
        <ecNumber evidence="7">3.1.2.2</ecNumber>
    </recommendedName>
</protein>
<dbReference type="PANTHER" id="PTHR11247">
    <property type="entry name" value="PALMITOYL-PROTEIN THIOESTERASE/DOLICHYLDIPHOSPHATASE 1"/>
    <property type="match status" value="1"/>
</dbReference>
<keyword evidence="3" id="KW-0732">Signal</keyword>
<dbReference type="AlphaFoldDB" id="A0A8W7Q150"/>
<comment type="catalytic activity">
    <reaction evidence="8">
        <text>S-hexadecanoyl-N-acetylcysteamine + H2O = N-acetylcysteamine + hexadecanoate + H(+)</text>
        <dbReference type="Rhea" id="RHEA:84099"/>
        <dbReference type="ChEBI" id="CHEBI:7896"/>
        <dbReference type="ChEBI" id="CHEBI:15377"/>
        <dbReference type="ChEBI" id="CHEBI:15378"/>
        <dbReference type="ChEBI" id="CHEBI:74410"/>
        <dbReference type="ChEBI" id="CHEBI:233601"/>
    </reaction>
</comment>
<dbReference type="PANTHER" id="PTHR11247:SF27">
    <property type="entry name" value="LYSOSOMAL THIOESTERASE PPT2"/>
    <property type="match status" value="1"/>
</dbReference>
<dbReference type="EC" id="3.1.2.2" evidence="7"/>
<dbReference type="SUPFAM" id="SSF53474">
    <property type="entry name" value="alpha/beta-Hydrolases"/>
    <property type="match status" value="1"/>
</dbReference>